<dbReference type="OrthoDB" id="2487981at2"/>
<proteinExistence type="predicted"/>
<name>U3GTB1_9CORY</name>
<evidence type="ECO:0000313" key="2">
    <source>
        <dbReference type="EMBL" id="AGU14690.1"/>
    </source>
</evidence>
<evidence type="ECO:0000256" key="1">
    <source>
        <dbReference type="SAM" id="MobiDB-lite"/>
    </source>
</evidence>
<sequence length="370" mass="39062">MAKTLVIDVTNVVGKTHPDDSVALYAPRVRGSADRAGGVVSTAARVVHLVDGQARVENVEPGPMVVEFHCANYLGGEPVEVVVPDGSGTVTLRALIESKFKYSPAVQTAVEKAADRAADSERATITAQRKAEDAASKANAKVDGALSDAVGALRKQVQADLSQVGAEVAKAAKAAEDAEKFKKAAEGALDSKADKTDPRFTDARPPRPHRMVEHSDWPGNIKPPMFLPVGLSTACRLPDGQLQVKETPTNKDHAASKKYVDDVAASIAPVVKQVGKWRFAKIGGVVTATLIYSATPSIIDTGKSGTSAEQIPAGFEPVEQDLSAFAAPHRETGKSAINIRARNRQEILLETFHANAGTVQPGVSITWIKG</sequence>
<dbReference type="Proteomes" id="UP000016943">
    <property type="component" value="Chromosome"/>
</dbReference>
<reference evidence="2 3" key="1">
    <citation type="journal article" date="2013" name="Genome Announc.">
        <title>Whole-Genome Sequence of the Clinical Strain Corynebacterium argentoratense DSM 44202, Isolated from a Human Throat Specimen.</title>
        <authorList>
            <person name="Bomholt C."/>
            <person name="Glaub A."/>
            <person name="Gravermann K."/>
            <person name="Albersmeier A."/>
            <person name="Brinkrolf K."/>
            <person name="Ruckert C."/>
            <person name="Tauch A."/>
        </authorList>
    </citation>
    <scope>NUCLEOTIDE SEQUENCE [LARGE SCALE GENOMIC DNA]</scope>
    <source>
        <strain evidence="2">DSM 44202</strain>
    </source>
</reference>
<dbReference type="KEGG" id="caz:CARG_02665"/>
<protein>
    <submittedName>
        <fullName evidence="2">Uncharacterized protein</fullName>
    </submittedName>
</protein>
<feature type="compositionally biased region" description="Basic and acidic residues" evidence="1">
    <location>
        <begin position="186"/>
        <end position="216"/>
    </location>
</feature>
<dbReference type="STRING" id="1348662.CARG_02665"/>
<dbReference type="GeneID" id="78249367"/>
<gene>
    <name evidence="2" type="ORF">CARG_02665</name>
</gene>
<dbReference type="AlphaFoldDB" id="U3GTB1"/>
<dbReference type="EMBL" id="CP006365">
    <property type="protein sequence ID" value="AGU14690.1"/>
    <property type="molecule type" value="Genomic_DNA"/>
</dbReference>
<keyword evidence="3" id="KW-1185">Reference proteome</keyword>
<dbReference type="HOGENOM" id="CLU_747447_0_0_11"/>
<organism evidence="2 3">
    <name type="scientific">Corynebacterium argentoratense DSM 44202</name>
    <dbReference type="NCBI Taxonomy" id="1348662"/>
    <lineage>
        <taxon>Bacteria</taxon>
        <taxon>Bacillati</taxon>
        <taxon>Actinomycetota</taxon>
        <taxon>Actinomycetes</taxon>
        <taxon>Mycobacteriales</taxon>
        <taxon>Corynebacteriaceae</taxon>
        <taxon>Corynebacterium</taxon>
    </lineage>
</organism>
<accession>U3GTB1</accession>
<feature type="region of interest" description="Disordered" evidence="1">
    <location>
        <begin position="186"/>
        <end position="219"/>
    </location>
</feature>
<dbReference type="RefSeq" id="WP_020975837.1">
    <property type="nucleotide sequence ID" value="NC_022198.1"/>
</dbReference>
<evidence type="ECO:0000313" key="3">
    <source>
        <dbReference type="Proteomes" id="UP000016943"/>
    </source>
</evidence>
<dbReference type="PATRIC" id="fig|1348662.3.peg.522"/>